<reference evidence="1 2" key="1">
    <citation type="journal article" date="2023" name="Hortic Res">
        <title>Pangenome of water caltrop reveals structural variations and asymmetric subgenome divergence after allopolyploidization.</title>
        <authorList>
            <person name="Zhang X."/>
            <person name="Chen Y."/>
            <person name="Wang L."/>
            <person name="Yuan Y."/>
            <person name="Fang M."/>
            <person name="Shi L."/>
            <person name="Lu R."/>
            <person name="Comes H.P."/>
            <person name="Ma Y."/>
            <person name="Chen Y."/>
            <person name="Huang G."/>
            <person name="Zhou Y."/>
            <person name="Zheng Z."/>
            <person name="Qiu Y."/>
        </authorList>
    </citation>
    <scope>NUCLEOTIDE SEQUENCE [LARGE SCALE GENOMIC DNA]</scope>
    <source>
        <tissue evidence="1">Roots</tissue>
    </source>
</reference>
<organism evidence="1 2">
    <name type="scientific">Trapa incisa</name>
    <dbReference type="NCBI Taxonomy" id="236973"/>
    <lineage>
        <taxon>Eukaryota</taxon>
        <taxon>Viridiplantae</taxon>
        <taxon>Streptophyta</taxon>
        <taxon>Embryophyta</taxon>
        <taxon>Tracheophyta</taxon>
        <taxon>Spermatophyta</taxon>
        <taxon>Magnoliopsida</taxon>
        <taxon>eudicotyledons</taxon>
        <taxon>Gunneridae</taxon>
        <taxon>Pentapetalae</taxon>
        <taxon>rosids</taxon>
        <taxon>malvids</taxon>
        <taxon>Myrtales</taxon>
        <taxon>Lythraceae</taxon>
        <taxon>Trapa</taxon>
    </lineage>
</organism>
<name>A0AAN7QLL6_9MYRT</name>
<dbReference type="Proteomes" id="UP001345219">
    <property type="component" value="Chromosome 24"/>
</dbReference>
<evidence type="ECO:0000313" key="1">
    <source>
        <dbReference type="EMBL" id="KAK4771454.1"/>
    </source>
</evidence>
<proteinExistence type="predicted"/>
<sequence length="102" mass="11688">MDCSLVKNLVGTSHTRSKAHQFLSRPVKQSLRLIELNHRWMDRYRANLLATSTAQIQNAYVVSLSDSYYCIAIMAGMDKHDNCELNEDPKCILTSIQDMIQK</sequence>
<accession>A0AAN7QLL6</accession>
<protein>
    <submittedName>
        <fullName evidence="1">Uncharacterized protein</fullName>
    </submittedName>
</protein>
<keyword evidence="2" id="KW-1185">Reference proteome</keyword>
<evidence type="ECO:0000313" key="2">
    <source>
        <dbReference type="Proteomes" id="UP001345219"/>
    </source>
</evidence>
<gene>
    <name evidence="1" type="ORF">SAY87_031986</name>
</gene>
<dbReference type="AlphaFoldDB" id="A0AAN7QLL6"/>
<dbReference type="EMBL" id="JAXIOK010000005">
    <property type="protein sequence ID" value="KAK4771454.1"/>
    <property type="molecule type" value="Genomic_DNA"/>
</dbReference>
<comment type="caution">
    <text evidence="1">The sequence shown here is derived from an EMBL/GenBank/DDBJ whole genome shotgun (WGS) entry which is preliminary data.</text>
</comment>